<gene>
    <name evidence="23" type="ORF">SYNPS1DRAFT_20501</name>
</gene>
<dbReference type="OrthoDB" id="428734at2759"/>
<keyword evidence="24" id="KW-1185">Reference proteome</keyword>
<evidence type="ECO:0000256" key="21">
    <source>
        <dbReference type="ARBA" id="ARBA00033317"/>
    </source>
</evidence>
<comment type="subcellular location">
    <subcellularLocation>
        <location evidence="4">Cytoplasm</location>
    </subcellularLocation>
    <subcellularLocation>
        <location evidence="3">Nucleus</location>
    </subcellularLocation>
</comment>
<evidence type="ECO:0000256" key="18">
    <source>
        <dbReference type="ARBA" id="ARBA00023242"/>
    </source>
</evidence>
<dbReference type="EC" id="3.1.13.4" evidence="6"/>
<evidence type="ECO:0000256" key="16">
    <source>
        <dbReference type="ARBA" id="ARBA00023015"/>
    </source>
</evidence>
<evidence type="ECO:0000256" key="20">
    <source>
        <dbReference type="ARBA" id="ARBA00031469"/>
    </source>
</evidence>
<accession>A0A4P9Z888</accession>
<keyword evidence="13 23" id="KW-0269">Exonuclease</keyword>
<evidence type="ECO:0000256" key="11">
    <source>
        <dbReference type="ARBA" id="ARBA00022737"/>
    </source>
</evidence>
<feature type="domain" description="Endonuclease/exonuclease/phosphatase" evidence="22">
    <location>
        <begin position="291"/>
        <end position="401"/>
    </location>
</feature>
<keyword evidence="7" id="KW-0963">Cytoplasm</keyword>
<keyword evidence="16" id="KW-0805">Transcription regulation</keyword>
<evidence type="ECO:0000313" key="23">
    <source>
        <dbReference type="EMBL" id="RKP28161.1"/>
    </source>
</evidence>
<dbReference type="PANTHER" id="PTHR12121:SF100">
    <property type="entry name" value="POLY(A)-SPECIFIC RIBONUCLEASE"/>
    <property type="match status" value="1"/>
</dbReference>
<proteinExistence type="inferred from homology"/>
<keyword evidence="8" id="KW-0433">Leucine-rich repeat</keyword>
<evidence type="ECO:0000256" key="2">
    <source>
        <dbReference type="ARBA" id="ARBA00001946"/>
    </source>
</evidence>
<evidence type="ECO:0000256" key="19">
    <source>
        <dbReference type="ARBA" id="ARBA00030493"/>
    </source>
</evidence>
<dbReference type="InterPro" id="IPR003591">
    <property type="entry name" value="Leu-rich_rpt_typical-subtyp"/>
</dbReference>
<evidence type="ECO:0000256" key="14">
    <source>
        <dbReference type="ARBA" id="ARBA00022842"/>
    </source>
</evidence>
<keyword evidence="12" id="KW-0378">Hydrolase</keyword>
<sequence>MKAANFGMAGATMVTAPASSMAIGGLPNSGYAVPSGLVNMTPQRQQQLSLQQLSRQSSAPHHHARLATAVARRDINLQNAAAHANGADTRTPTEEILALSLNQRGGSGDDVINGQGDNAASAASTAAANGSSNGMQRWHSLDLGGMGLRNLCPELFRYSFLTSLYVNHNQLSYLPSAISQLRSLRLLDASGNKLTSIPSELGLLIELRELLLFDNMLTELPPELGTLFQLETLGLEGNPIQEPIKSMLATENTSAITGYLRDNCPPPAPPLEREWKHFEPDPSTGDPFTVMSYNILCEKYASPSHYSYTPSWALAWDSRREVIMQEIKATDADLICLQEVEAGQHEEYFTHHLKTTHEAIFWQKSRAKTMPTKEKRTVDGCATFYRSSVFQLVDQKIIEFNEIAIQRSDFQKTDEIFQRFMNKDNIAGVAFLRHIATGLPLIVANTHIHWDPEHKDVKLVQIAMLMQELETMTAQWAKEHPAVAASGSGPKYHQPSQMPTLVVGDMNSEPSSGVFEFLSKGALQPDHPDFAQQAYGSFCADGIKHRLQLRTAYDDVPEMRYTNYTPRFKGVIDYVWYNGGSLTCGGVLGPVDPAYLARTVGCPDANFPSE</sequence>
<dbReference type="AlphaFoldDB" id="A0A4P9Z888"/>
<dbReference type="SUPFAM" id="SSF52058">
    <property type="entry name" value="L domain-like"/>
    <property type="match status" value="1"/>
</dbReference>
<evidence type="ECO:0000256" key="10">
    <source>
        <dbReference type="ARBA" id="ARBA00022723"/>
    </source>
</evidence>
<evidence type="ECO:0000256" key="6">
    <source>
        <dbReference type="ARBA" id="ARBA00012161"/>
    </source>
</evidence>
<dbReference type="PROSITE" id="PS51450">
    <property type="entry name" value="LRR"/>
    <property type="match status" value="1"/>
</dbReference>
<name>A0A4P9Z888_9FUNG</name>
<evidence type="ECO:0000256" key="12">
    <source>
        <dbReference type="ARBA" id="ARBA00022801"/>
    </source>
</evidence>
<dbReference type="SUPFAM" id="SSF56219">
    <property type="entry name" value="DNase I-like"/>
    <property type="match status" value="1"/>
</dbReference>
<dbReference type="GO" id="GO:0046872">
    <property type="term" value="F:metal ion binding"/>
    <property type="evidence" value="ECO:0007669"/>
    <property type="project" value="UniProtKB-KW"/>
</dbReference>
<keyword evidence="23" id="KW-0255">Endonuclease</keyword>
<dbReference type="Pfam" id="PF03372">
    <property type="entry name" value="Exo_endo_phos"/>
    <property type="match status" value="2"/>
</dbReference>
<dbReference type="Pfam" id="PF13855">
    <property type="entry name" value="LRR_8"/>
    <property type="match status" value="1"/>
</dbReference>
<dbReference type="InterPro" id="IPR050410">
    <property type="entry name" value="CCR4/nocturin_mRNA_transcr"/>
</dbReference>
<comment type="similarity">
    <text evidence="5">Belongs to the CCR4/nocturin family.</text>
</comment>
<dbReference type="Proteomes" id="UP000278143">
    <property type="component" value="Unassembled WGS sequence"/>
</dbReference>
<dbReference type="PANTHER" id="PTHR12121">
    <property type="entry name" value="CARBON CATABOLITE REPRESSOR PROTEIN 4"/>
    <property type="match status" value="1"/>
</dbReference>
<dbReference type="InterPro" id="IPR001611">
    <property type="entry name" value="Leu-rich_rpt"/>
</dbReference>
<comment type="cofactor">
    <cofactor evidence="2">
        <name>Mg(2+)</name>
        <dbReference type="ChEBI" id="CHEBI:18420"/>
    </cofactor>
</comment>
<dbReference type="GO" id="GO:0005737">
    <property type="term" value="C:cytoplasm"/>
    <property type="evidence" value="ECO:0007669"/>
    <property type="project" value="UniProtKB-SubCell"/>
</dbReference>
<evidence type="ECO:0000313" key="24">
    <source>
        <dbReference type="Proteomes" id="UP000278143"/>
    </source>
</evidence>
<evidence type="ECO:0000256" key="4">
    <source>
        <dbReference type="ARBA" id="ARBA00004496"/>
    </source>
</evidence>
<dbReference type="GO" id="GO:0004535">
    <property type="term" value="F:poly(A)-specific ribonuclease activity"/>
    <property type="evidence" value="ECO:0007669"/>
    <property type="project" value="UniProtKB-EC"/>
</dbReference>
<reference evidence="24" key="1">
    <citation type="journal article" date="2018" name="Nat. Microbiol.">
        <title>Leveraging single-cell genomics to expand the fungal tree of life.</title>
        <authorList>
            <person name="Ahrendt S.R."/>
            <person name="Quandt C.A."/>
            <person name="Ciobanu D."/>
            <person name="Clum A."/>
            <person name="Salamov A."/>
            <person name="Andreopoulos B."/>
            <person name="Cheng J.F."/>
            <person name="Woyke T."/>
            <person name="Pelin A."/>
            <person name="Henrissat B."/>
            <person name="Reynolds N.K."/>
            <person name="Benny G.L."/>
            <person name="Smith M.E."/>
            <person name="James T.Y."/>
            <person name="Grigoriev I.V."/>
        </authorList>
    </citation>
    <scope>NUCLEOTIDE SEQUENCE [LARGE SCALE GENOMIC DNA]</scope>
    <source>
        <strain evidence="24">Benny S71-1</strain>
    </source>
</reference>
<dbReference type="InterPro" id="IPR032675">
    <property type="entry name" value="LRR_dom_sf"/>
</dbReference>
<comment type="catalytic activity">
    <reaction evidence="1">
        <text>Exonucleolytic cleavage of poly(A) to 5'-AMP.</text>
        <dbReference type="EC" id="3.1.13.4"/>
    </reaction>
</comment>
<evidence type="ECO:0000256" key="5">
    <source>
        <dbReference type="ARBA" id="ARBA00010774"/>
    </source>
</evidence>
<dbReference type="Gene3D" id="3.60.10.10">
    <property type="entry name" value="Endonuclease/exonuclease/phosphatase"/>
    <property type="match status" value="1"/>
</dbReference>
<dbReference type="InterPro" id="IPR005135">
    <property type="entry name" value="Endo/exonuclease/phosphatase"/>
</dbReference>
<evidence type="ECO:0000256" key="15">
    <source>
        <dbReference type="ARBA" id="ARBA00022884"/>
    </source>
</evidence>
<evidence type="ECO:0000259" key="22">
    <source>
        <dbReference type="Pfam" id="PF03372"/>
    </source>
</evidence>
<keyword evidence="14" id="KW-0460">Magnesium</keyword>
<dbReference type="Gene3D" id="3.80.10.10">
    <property type="entry name" value="Ribonuclease Inhibitor"/>
    <property type="match status" value="1"/>
</dbReference>
<evidence type="ECO:0000256" key="8">
    <source>
        <dbReference type="ARBA" id="ARBA00022614"/>
    </source>
</evidence>
<evidence type="ECO:0000256" key="13">
    <source>
        <dbReference type="ARBA" id="ARBA00022839"/>
    </source>
</evidence>
<keyword evidence="17" id="KW-0804">Transcription</keyword>
<dbReference type="EMBL" id="KZ989114">
    <property type="protein sequence ID" value="RKP28161.1"/>
    <property type="molecule type" value="Genomic_DNA"/>
</dbReference>
<dbReference type="GO" id="GO:0005634">
    <property type="term" value="C:nucleus"/>
    <property type="evidence" value="ECO:0007669"/>
    <property type="project" value="UniProtKB-SubCell"/>
</dbReference>
<dbReference type="GO" id="GO:0004519">
    <property type="term" value="F:endonuclease activity"/>
    <property type="evidence" value="ECO:0007669"/>
    <property type="project" value="UniProtKB-KW"/>
</dbReference>
<keyword evidence="11" id="KW-0677">Repeat</keyword>
<feature type="domain" description="Endonuclease/exonuclease/phosphatase" evidence="22">
    <location>
        <begin position="494"/>
        <end position="592"/>
    </location>
</feature>
<organism evidence="23 24">
    <name type="scientific">Syncephalis pseudoplumigaleata</name>
    <dbReference type="NCBI Taxonomy" id="1712513"/>
    <lineage>
        <taxon>Eukaryota</taxon>
        <taxon>Fungi</taxon>
        <taxon>Fungi incertae sedis</taxon>
        <taxon>Zoopagomycota</taxon>
        <taxon>Zoopagomycotina</taxon>
        <taxon>Zoopagomycetes</taxon>
        <taxon>Zoopagales</taxon>
        <taxon>Piptocephalidaceae</taxon>
        <taxon>Syncephalis</taxon>
    </lineage>
</organism>
<dbReference type="InterPro" id="IPR036691">
    <property type="entry name" value="Endo/exonu/phosph_ase_sf"/>
</dbReference>
<keyword evidence="15" id="KW-0694">RNA-binding</keyword>
<evidence type="ECO:0000256" key="3">
    <source>
        <dbReference type="ARBA" id="ARBA00004123"/>
    </source>
</evidence>
<evidence type="ECO:0000256" key="1">
    <source>
        <dbReference type="ARBA" id="ARBA00001663"/>
    </source>
</evidence>
<keyword evidence="9" id="KW-0540">Nuclease</keyword>
<dbReference type="CDD" id="cd09097">
    <property type="entry name" value="Deadenylase_CCR4"/>
    <property type="match status" value="1"/>
</dbReference>
<evidence type="ECO:0000256" key="9">
    <source>
        <dbReference type="ARBA" id="ARBA00022722"/>
    </source>
</evidence>
<evidence type="ECO:0000256" key="17">
    <source>
        <dbReference type="ARBA" id="ARBA00023163"/>
    </source>
</evidence>
<keyword evidence="10" id="KW-0479">Metal-binding</keyword>
<evidence type="ECO:0000256" key="7">
    <source>
        <dbReference type="ARBA" id="ARBA00022490"/>
    </source>
</evidence>
<dbReference type="SMART" id="SM00369">
    <property type="entry name" value="LRR_TYP"/>
    <property type="match status" value="3"/>
</dbReference>
<dbReference type="GO" id="GO:0003723">
    <property type="term" value="F:RNA binding"/>
    <property type="evidence" value="ECO:0007669"/>
    <property type="project" value="UniProtKB-KW"/>
</dbReference>
<keyword evidence="18" id="KW-0539">Nucleus</keyword>
<protein>
    <recommendedName>
        <fullName evidence="6">poly(A)-specific ribonuclease</fullName>
        <ecNumber evidence="6">3.1.13.4</ecNumber>
    </recommendedName>
    <alternativeName>
        <fullName evidence="19">Carbon catabolite repressor protein 4</fullName>
    </alternativeName>
    <alternativeName>
        <fullName evidence="20">Cytoplasmic deadenylase</fullName>
    </alternativeName>
    <alternativeName>
        <fullName evidence="21">Glucose-repressible alcohol dehydrogenase transcriptional effector</fullName>
    </alternativeName>
</protein>